<keyword evidence="3" id="KW-1185">Reference proteome</keyword>
<gene>
    <name evidence="2" type="ORF">HNQ79_004001</name>
</gene>
<comment type="caution">
    <text evidence="2">The sequence shown here is derived from an EMBL/GenBank/DDBJ whole genome shotgun (WGS) entry which is preliminary data.</text>
</comment>
<dbReference type="GO" id="GO:0008703">
    <property type="term" value="F:5-amino-6-(5-phosphoribosylamino)uracil reductase activity"/>
    <property type="evidence" value="ECO:0007669"/>
    <property type="project" value="InterPro"/>
</dbReference>
<evidence type="ECO:0000259" key="1">
    <source>
        <dbReference type="Pfam" id="PF01872"/>
    </source>
</evidence>
<proteinExistence type="predicted"/>
<evidence type="ECO:0000313" key="2">
    <source>
        <dbReference type="EMBL" id="MBB6437500.1"/>
    </source>
</evidence>
<dbReference type="SUPFAM" id="SSF53597">
    <property type="entry name" value="Dihydrofolate reductase-like"/>
    <property type="match status" value="1"/>
</dbReference>
<dbReference type="AlphaFoldDB" id="A0A7X0HH13"/>
<dbReference type="InterPro" id="IPR002734">
    <property type="entry name" value="RibDG_C"/>
</dbReference>
<organism evidence="2 3">
    <name type="scientific">Streptomyces candidus</name>
    <dbReference type="NCBI Taxonomy" id="67283"/>
    <lineage>
        <taxon>Bacteria</taxon>
        <taxon>Bacillati</taxon>
        <taxon>Actinomycetota</taxon>
        <taxon>Actinomycetes</taxon>
        <taxon>Kitasatosporales</taxon>
        <taxon>Streptomycetaceae</taxon>
        <taxon>Streptomyces</taxon>
    </lineage>
</organism>
<sequence length="195" mass="21201">MRKLIYYIATSIDGFIGHPDTGDGAFFIPMSSGEFQSFMLDQFPDTLPTAGREALGLADAPLTRFDTVVQGRRSNQVAYDMGITSPYAHLRQYVVSRSLTAYPDPAVELIGDDVVGQVRKLKAEGSPLDIYLCGGSEVAGQLIDEIDELVIKTYPVLLGSGLPMASAGFALRGYELTSCRSFDNGAVVTMYRKVR</sequence>
<name>A0A7X0HH13_9ACTN</name>
<dbReference type="Pfam" id="PF01872">
    <property type="entry name" value="RibD_C"/>
    <property type="match status" value="1"/>
</dbReference>
<dbReference type="GO" id="GO:0009231">
    <property type="term" value="P:riboflavin biosynthetic process"/>
    <property type="evidence" value="ECO:0007669"/>
    <property type="project" value="InterPro"/>
</dbReference>
<dbReference type="EMBL" id="JACHEM010000010">
    <property type="protein sequence ID" value="MBB6437500.1"/>
    <property type="molecule type" value="Genomic_DNA"/>
</dbReference>
<dbReference type="RefSeq" id="WP_185032888.1">
    <property type="nucleotide sequence ID" value="NZ_BNBN01000014.1"/>
</dbReference>
<dbReference type="Gene3D" id="3.40.430.10">
    <property type="entry name" value="Dihydrofolate Reductase, subunit A"/>
    <property type="match status" value="1"/>
</dbReference>
<accession>A0A7X0HH13</accession>
<reference evidence="2 3" key="1">
    <citation type="submission" date="2020-08" db="EMBL/GenBank/DDBJ databases">
        <title>Genomic Encyclopedia of Type Strains, Phase IV (KMG-IV): sequencing the most valuable type-strain genomes for metagenomic binning, comparative biology and taxonomic classification.</title>
        <authorList>
            <person name="Goeker M."/>
        </authorList>
    </citation>
    <scope>NUCLEOTIDE SEQUENCE [LARGE SCALE GENOMIC DNA]</scope>
    <source>
        <strain evidence="2 3">DSM 40141</strain>
    </source>
</reference>
<feature type="domain" description="Bacterial bifunctional deaminase-reductase C-terminal" evidence="1">
    <location>
        <begin position="3"/>
        <end position="187"/>
    </location>
</feature>
<evidence type="ECO:0000313" key="3">
    <source>
        <dbReference type="Proteomes" id="UP000540423"/>
    </source>
</evidence>
<dbReference type="PANTHER" id="PTHR38011">
    <property type="entry name" value="DIHYDROFOLATE REDUCTASE FAMILY PROTEIN (AFU_ORTHOLOGUE AFUA_8G06820)"/>
    <property type="match status" value="1"/>
</dbReference>
<dbReference type="Proteomes" id="UP000540423">
    <property type="component" value="Unassembled WGS sequence"/>
</dbReference>
<dbReference type="InterPro" id="IPR050765">
    <property type="entry name" value="Riboflavin_Biosynth_HTPR"/>
</dbReference>
<protein>
    <submittedName>
        <fullName evidence="2">Dihydrofolate reductase</fullName>
    </submittedName>
</protein>
<dbReference type="InterPro" id="IPR024072">
    <property type="entry name" value="DHFR-like_dom_sf"/>
</dbReference>
<dbReference type="PANTHER" id="PTHR38011:SF11">
    <property type="entry name" value="2,5-DIAMINO-6-RIBOSYLAMINO-4(3H)-PYRIMIDINONE 5'-PHOSPHATE REDUCTASE"/>
    <property type="match status" value="1"/>
</dbReference>